<evidence type="ECO:0000313" key="2">
    <source>
        <dbReference type="EMBL" id="GHJ32389.1"/>
    </source>
</evidence>
<dbReference type="SUPFAM" id="SSF50249">
    <property type="entry name" value="Nucleic acid-binding proteins"/>
    <property type="match status" value="1"/>
</dbReference>
<keyword evidence="3" id="KW-1185">Reference proteome</keyword>
<sequence>MHATTAVRRATAVTGEPSLPVTGRFWPGTERDTVLHTAIETTESAPIEREADASANPPSEADRPRQVPLGGVGGGELYFQRCHWCRTAAFRRLLCPVCASTDLAWELSCGIGVIRHVMAVSQRPGRQCALATIDMTEGFWLCSRVIGVPPLILRVGATVCLTEGIESGPQALLFRLCETPPR</sequence>
<comment type="caution">
    <text evidence="2">The sequence shown here is derived from an EMBL/GenBank/DDBJ whole genome shotgun (WGS) entry which is preliminary data.</text>
</comment>
<organism evidence="2 3">
    <name type="scientific">Streptomyces hygroscopicus</name>
    <dbReference type="NCBI Taxonomy" id="1912"/>
    <lineage>
        <taxon>Bacteria</taxon>
        <taxon>Bacillati</taxon>
        <taxon>Actinomycetota</taxon>
        <taxon>Actinomycetes</taxon>
        <taxon>Kitasatosporales</taxon>
        <taxon>Streptomycetaceae</taxon>
        <taxon>Streptomyces</taxon>
        <taxon>Streptomyces violaceusniger group</taxon>
    </lineage>
</organism>
<dbReference type="InterPro" id="IPR012340">
    <property type="entry name" value="NA-bd_OB-fold"/>
</dbReference>
<dbReference type="EMBL" id="BNEK01000005">
    <property type="protein sequence ID" value="GHJ32389.1"/>
    <property type="molecule type" value="Genomic_DNA"/>
</dbReference>
<gene>
    <name evidence="2" type="ORF">TPA0910_68220</name>
</gene>
<evidence type="ECO:0000256" key="1">
    <source>
        <dbReference type="SAM" id="MobiDB-lite"/>
    </source>
</evidence>
<proteinExistence type="predicted"/>
<reference evidence="2" key="1">
    <citation type="submission" date="2024-05" db="EMBL/GenBank/DDBJ databases">
        <title>Whole genome shotgun sequence of Streptomyces hygroscopicus NBRC 113678.</title>
        <authorList>
            <person name="Komaki H."/>
            <person name="Tamura T."/>
        </authorList>
    </citation>
    <scope>NUCLEOTIDE SEQUENCE</scope>
    <source>
        <strain evidence="2">N11-34</strain>
    </source>
</reference>
<protein>
    <recommendedName>
        <fullName evidence="4">DUF35 domain-containing protein</fullName>
    </recommendedName>
</protein>
<name>A0ABQ3U9W1_STRHY</name>
<feature type="region of interest" description="Disordered" evidence="1">
    <location>
        <begin position="41"/>
        <end position="67"/>
    </location>
</feature>
<accession>A0ABQ3U9W1</accession>
<dbReference type="Proteomes" id="UP001054854">
    <property type="component" value="Unassembled WGS sequence"/>
</dbReference>
<evidence type="ECO:0008006" key="4">
    <source>
        <dbReference type="Google" id="ProtNLM"/>
    </source>
</evidence>
<evidence type="ECO:0000313" key="3">
    <source>
        <dbReference type="Proteomes" id="UP001054854"/>
    </source>
</evidence>